<protein>
    <submittedName>
        <fullName evidence="2">SnoaL-like domain-containing protein</fullName>
    </submittedName>
</protein>
<dbReference type="OrthoDB" id="8684708at2"/>
<evidence type="ECO:0000259" key="1">
    <source>
        <dbReference type="Pfam" id="PF12680"/>
    </source>
</evidence>
<accession>A0A1H0S694</accession>
<reference evidence="2 3" key="1">
    <citation type="submission" date="2016-10" db="EMBL/GenBank/DDBJ databases">
        <authorList>
            <person name="de Groot N.N."/>
        </authorList>
    </citation>
    <scope>NUCLEOTIDE SEQUENCE [LARGE SCALE GENOMIC DNA]</scope>
    <source>
        <strain evidence="3">P4-7,KCTC 19426,CECT 7604</strain>
    </source>
</reference>
<dbReference type="AlphaFoldDB" id="A0A1H0S694"/>
<dbReference type="STRING" id="1090615.SAMN04515671_3906"/>
<sequence length="112" mass="12152">MTPHVDQIATYFTRASGPDLDTYLALFAEDAVVEDEAHQHRGVDAIRTWRSGTPSVRSEVLDTSVDGTGNGQIAHARISGDFPGSPVVLAYRFHFDDSGHIASLSIRLPETS</sequence>
<dbReference type="EMBL" id="LT629710">
    <property type="protein sequence ID" value="SDP36746.1"/>
    <property type="molecule type" value="Genomic_DNA"/>
</dbReference>
<dbReference type="InterPro" id="IPR037401">
    <property type="entry name" value="SnoaL-like"/>
</dbReference>
<dbReference type="RefSeq" id="WP_090479239.1">
    <property type="nucleotide sequence ID" value="NZ_LT629710.1"/>
</dbReference>
<dbReference type="Gene3D" id="3.10.450.50">
    <property type="match status" value="1"/>
</dbReference>
<dbReference type="SUPFAM" id="SSF54427">
    <property type="entry name" value="NTF2-like"/>
    <property type="match status" value="1"/>
</dbReference>
<organism evidence="2 3">
    <name type="scientific">Nakamurella panacisegetis</name>
    <dbReference type="NCBI Taxonomy" id="1090615"/>
    <lineage>
        <taxon>Bacteria</taxon>
        <taxon>Bacillati</taxon>
        <taxon>Actinomycetota</taxon>
        <taxon>Actinomycetes</taxon>
        <taxon>Nakamurellales</taxon>
        <taxon>Nakamurellaceae</taxon>
        <taxon>Nakamurella</taxon>
    </lineage>
</organism>
<dbReference type="InterPro" id="IPR032710">
    <property type="entry name" value="NTF2-like_dom_sf"/>
</dbReference>
<feature type="domain" description="SnoaL-like" evidence="1">
    <location>
        <begin position="10"/>
        <end position="96"/>
    </location>
</feature>
<evidence type="ECO:0000313" key="3">
    <source>
        <dbReference type="Proteomes" id="UP000198741"/>
    </source>
</evidence>
<proteinExistence type="predicted"/>
<gene>
    <name evidence="2" type="ORF">SAMN04515671_3906</name>
</gene>
<dbReference type="Proteomes" id="UP000198741">
    <property type="component" value="Chromosome I"/>
</dbReference>
<evidence type="ECO:0000313" key="2">
    <source>
        <dbReference type="EMBL" id="SDP36746.1"/>
    </source>
</evidence>
<dbReference type="Pfam" id="PF12680">
    <property type="entry name" value="SnoaL_2"/>
    <property type="match status" value="1"/>
</dbReference>
<keyword evidence="3" id="KW-1185">Reference proteome</keyword>
<name>A0A1H0S694_9ACTN</name>